<dbReference type="InterPro" id="IPR036056">
    <property type="entry name" value="Fibrinogen-like_C"/>
</dbReference>
<dbReference type="GO" id="GO:0005576">
    <property type="term" value="C:extracellular region"/>
    <property type="evidence" value="ECO:0007669"/>
    <property type="project" value="UniProtKB-SubCell"/>
</dbReference>
<dbReference type="AlphaFoldDB" id="A0ABD3TXZ2"/>
<evidence type="ECO:0000256" key="4">
    <source>
        <dbReference type="ARBA" id="ARBA00023180"/>
    </source>
</evidence>
<keyword evidence="2" id="KW-0964">Secreted</keyword>
<keyword evidence="4" id="KW-0325">Glycoprotein</keyword>
<dbReference type="EMBL" id="JBJQND010000017">
    <property type="protein sequence ID" value="KAL3842029.1"/>
    <property type="molecule type" value="Genomic_DNA"/>
</dbReference>
<dbReference type="PROSITE" id="PS51406">
    <property type="entry name" value="FIBRINOGEN_C_2"/>
    <property type="match status" value="1"/>
</dbReference>
<dbReference type="PANTHER" id="PTHR47221">
    <property type="entry name" value="FIBRINOGEN ALPHA CHAIN"/>
    <property type="match status" value="1"/>
</dbReference>
<dbReference type="SUPFAM" id="SSF56496">
    <property type="entry name" value="Fibrinogen C-terminal domain-like"/>
    <property type="match status" value="1"/>
</dbReference>
<dbReference type="Proteomes" id="UP001634394">
    <property type="component" value="Unassembled WGS sequence"/>
</dbReference>
<evidence type="ECO:0000256" key="5">
    <source>
        <dbReference type="SAM" id="MobiDB-lite"/>
    </source>
</evidence>
<keyword evidence="9" id="KW-1185">Reference proteome</keyword>
<evidence type="ECO:0000256" key="1">
    <source>
        <dbReference type="ARBA" id="ARBA00004613"/>
    </source>
</evidence>
<dbReference type="CDD" id="cd00087">
    <property type="entry name" value="FReD"/>
    <property type="match status" value="1"/>
</dbReference>
<evidence type="ECO:0000256" key="3">
    <source>
        <dbReference type="ARBA" id="ARBA00023157"/>
    </source>
</evidence>
<evidence type="ECO:0000259" key="7">
    <source>
        <dbReference type="PROSITE" id="PS51406"/>
    </source>
</evidence>
<dbReference type="InterPro" id="IPR037579">
    <property type="entry name" value="FIB_ANG-like"/>
</dbReference>
<feature type="signal peptide" evidence="6">
    <location>
        <begin position="1"/>
        <end position="33"/>
    </location>
</feature>
<feature type="region of interest" description="Disordered" evidence="5">
    <location>
        <begin position="363"/>
        <end position="387"/>
    </location>
</feature>
<protein>
    <recommendedName>
        <fullName evidence="7">Fibrinogen C-terminal domain-containing protein</fullName>
    </recommendedName>
</protein>
<keyword evidence="3" id="KW-1015">Disulfide bond</keyword>
<organism evidence="8 9">
    <name type="scientific">Sinanodonta woodiana</name>
    <name type="common">Chinese pond mussel</name>
    <name type="synonym">Anodonta woodiana</name>
    <dbReference type="NCBI Taxonomy" id="1069815"/>
    <lineage>
        <taxon>Eukaryota</taxon>
        <taxon>Metazoa</taxon>
        <taxon>Spiralia</taxon>
        <taxon>Lophotrochozoa</taxon>
        <taxon>Mollusca</taxon>
        <taxon>Bivalvia</taxon>
        <taxon>Autobranchia</taxon>
        <taxon>Heteroconchia</taxon>
        <taxon>Palaeoheterodonta</taxon>
        <taxon>Unionida</taxon>
        <taxon>Unionoidea</taxon>
        <taxon>Unionidae</taxon>
        <taxon>Unioninae</taxon>
        <taxon>Sinanodonta</taxon>
    </lineage>
</organism>
<dbReference type="PANTHER" id="PTHR47221:SF5">
    <property type="entry name" value="FIBRINOGEN C-TERMINAL DOMAIN-CONTAINING PROTEIN"/>
    <property type="match status" value="1"/>
</dbReference>
<dbReference type="InterPro" id="IPR014716">
    <property type="entry name" value="Fibrinogen_a/b/g_C_1"/>
</dbReference>
<accession>A0ABD3TXZ2</accession>
<sequence>MISLGDQMFYTMESRGLGLWGMLTLLCLEVVLAEESVCRTMQYRVLSPPLQNEHHCLLLEKLQRDFEYEKYIREKQYDTVYSMLNKMSVDMKREIRSLDTRKLNGRRARTRGFQQLEGNPLVRDCYELKINNIYLSGVYPIRLPDFQVLNVWCDMELGSGGWTVIQRRLTGKVSFTRKWDDYAYGFGNINSEYWLGNEHIHEMTKQQNYSLRIDLWDWEDNHAYAEYDTFKLANENEGYSIHVTGYHGTAGDSLSHHNGMRFTTSDRDGDIWFSNCADKDQSGWWFKACGFSLNGMYIPNGTIQASPDGLVQGIIWYTWRKSSDYSLMRVEMKIKPQMAVRMERQLQQKLNFKSENVTFTNITDTESTGYDDNEDKITTDEYDLDNQ</sequence>
<keyword evidence="6" id="KW-0732">Signal</keyword>
<evidence type="ECO:0000256" key="6">
    <source>
        <dbReference type="SAM" id="SignalP"/>
    </source>
</evidence>
<dbReference type="SMART" id="SM00186">
    <property type="entry name" value="FBG"/>
    <property type="match status" value="1"/>
</dbReference>
<dbReference type="FunFam" id="3.90.215.10:FF:000001">
    <property type="entry name" value="Tenascin isoform 1"/>
    <property type="match status" value="1"/>
</dbReference>
<dbReference type="Gene3D" id="3.90.215.10">
    <property type="entry name" value="Gamma Fibrinogen, chain A, domain 1"/>
    <property type="match status" value="1"/>
</dbReference>
<reference evidence="8 9" key="1">
    <citation type="submission" date="2024-11" db="EMBL/GenBank/DDBJ databases">
        <title>Chromosome-level genome assembly of the freshwater bivalve Anodonta woodiana.</title>
        <authorList>
            <person name="Chen X."/>
        </authorList>
    </citation>
    <scope>NUCLEOTIDE SEQUENCE [LARGE SCALE GENOMIC DNA]</scope>
    <source>
        <strain evidence="8">MN2024</strain>
        <tissue evidence="8">Gills</tissue>
    </source>
</reference>
<feature type="compositionally biased region" description="Acidic residues" evidence="5">
    <location>
        <begin position="369"/>
        <end position="387"/>
    </location>
</feature>
<comment type="subcellular location">
    <subcellularLocation>
        <location evidence="1">Secreted</location>
    </subcellularLocation>
</comment>
<dbReference type="Pfam" id="PF00147">
    <property type="entry name" value="Fibrinogen_C"/>
    <property type="match status" value="1"/>
</dbReference>
<gene>
    <name evidence="8" type="ORF">ACJMK2_020096</name>
</gene>
<evidence type="ECO:0000256" key="2">
    <source>
        <dbReference type="ARBA" id="ARBA00022525"/>
    </source>
</evidence>
<dbReference type="InterPro" id="IPR002181">
    <property type="entry name" value="Fibrinogen_a/b/g_C_dom"/>
</dbReference>
<evidence type="ECO:0000313" key="9">
    <source>
        <dbReference type="Proteomes" id="UP001634394"/>
    </source>
</evidence>
<proteinExistence type="predicted"/>
<name>A0ABD3TXZ2_SINWO</name>
<comment type="caution">
    <text evidence="8">The sequence shown here is derived from an EMBL/GenBank/DDBJ whole genome shotgun (WGS) entry which is preliminary data.</text>
</comment>
<feature type="chain" id="PRO_5044862268" description="Fibrinogen C-terminal domain-containing protein" evidence="6">
    <location>
        <begin position="34"/>
        <end position="387"/>
    </location>
</feature>
<feature type="domain" description="Fibrinogen C-terminal" evidence="7">
    <location>
        <begin position="116"/>
        <end position="338"/>
    </location>
</feature>
<evidence type="ECO:0000313" key="8">
    <source>
        <dbReference type="EMBL" id="KAL3842029.1"/>
    </source>
</evidence>